<dbReference type="AlphaFoldDB" id="A0A1Y6ITP1"/>
<dbReference type="RefSeq" id="WP_087481194.1">
    <property type="nucleotide sequence ID" value="NZ_AP024884.1"/>
</dbReference>
<keyword evidence="5" id="KW-1185">Reference proteome</keyword>
<evidence type="ECO:0000256" key="1">
    <source>
        <dbReference type="SAM" id="Phobius"/>
    </source>
</evidence>
<evidence type="ECO:0000313" key="5">
    <source>
        <dbReference type="Proteomes" id="UP001283366"/>
    </source>
</evidence>
<dbReference type="OrthoDB" id="9791120at2"/>
<dbReference type="Proteomes" id="UP001283366">
    <property type="component" value="Unassembled WGS sequence"/>
</dbReference>
<dbReference type="EMBL" id="FXXI01000003">
    <property type="protein sequence ID" value="SMS01047.1"/>
    <property type="molecule type" value="Genomic_DNA"/>
</dbReference>
<protein>
    <recommendedName>
        <fullName evidence="6">DoxX</fullName>
    </recommendedName>
</protein>
<dbReference type="EMBL" id="JAWRCO010000002">
    <property type="protein sequence ID" value="MDW6004756.1"/>
    <property type="molecule type" value="Genomic_DNA"/>
</dbReference>
<keyword evidence="1" id="KW-0812">Transmembrane</keyword>
<feature type="transmembrane region" description="Helical" evidence="1">
    <location>
        <begin position="7"/>
        <end position="27"/>
    </location>
</feature>
<name>A0A1Y6ITP1_9VIBR</name>
<proteinExistence type="predicted"/>
<keyword evidence="1" id="KW-1133">Transmembrane helix</keyword>
<gene>
    <name evidence="2" type="ORF">SBX37_18010</name>
    <name evidence="3" type="ORF">VIM7927_02324</name>
</gene>
<feature type="transmembrane region" description="Helical" evidence="1">
    <location>
        <begin position="74"/>
        <end position="93"/>
    </location>
</feature>
<dbReference type="Proteomes" id="UP000196125">
    <property type="component" value="Unassembled WGS sequence"/>
</dbReference>
<reference evidence="2 5" key="2">
    <citation type="submission" date="2023-11" db="EMBL/GenBank/DDBJ databases">
        <title>Plant-associative lifestyle of Vibrio porteresiae and its evolutionary dynamics.</title>
        <authorList>
            <person name="Rameshkumar N."/>
            <person name="Kirti K."/>
        </authorList>
    </citation>
    <scope>NUCLEOTIDE SEQUENCE [LARGE SCALE GENOMIC DNA]</scope>
    <source>
        <strain evidence="2 5">MSSRF38</strain>
    </source>
</reference>
<feature type="transmembrane region" description="Helical" evidence="1">
    <location>
        <begin position="47"/>
        <end position="67"/>
    </location>
</feature>
<evidence type="ECO:0000313" key="2">
    <source>
        <dbReference type="EMBL" id="MDW6004756.1"/>
    </source>
</evidence>
<accession>A0A1Y6ITP1</accession>
<feature type="transmembrane region" description="Helical" evidence="1">
    <location>
        <begin position="113"/>
        <end position="132"/>
    </location>
</feature>
<evidence type="ECO:0000313" key="4">
    <source>
        <dbReference type="Proteomes" id="UP000196125"/>
    </source>
</evidence>
<organism evidence="3 4">
    <name type="scientific">Vibrio mangrovi</name>
    <dbReference type="NCBI Taxonomy" id="474394"/>
    <lineage>
        <taxon>Bacteria</taxon>
        <taxon>Pseudomonadati</taxon>
        <taxon>Pseudomonadota</taxon>
        <taxon>Gammaproteobacteria</taxon>
        <taxon>Vibrionales</taxon>
        <taxon>Vibrionaceae</taxon>
        <taxon>Vibrio</taxon>
    </lineage>
</organism>
<reference evidence="3 4" key="1">
    <citation type="submission" date="2017-05" db="EMBL/GenBank/DDBJ databases">
        <authorList>
            <person name="Song R."/>
            <person name="Chenine A.L."/>
            <person name="Ruprecht R.M."/>
        </authorList>
    </citation>
    <scope>NUCLEOTIDE SEQUENCE [LARGE SCALE GENOMIC DNA]</scope>
    <source>
        <strain evidence="3 4">CECT 7927</strain>
    </source>
</reference>
<sequence length="151" mass="16601">MKFQISKYLPAAFIAFVFIQSLFYKFSDAPETIYIFSTLGEWSGLDFFGAYGAYIIGTAELIASILLFSRWHGLGALLATGLMSGAVFFHLFTPLGIRMPAYDAAGRVIGDDGGLLFGMACLILLCAIYLTLKDLQSEQGILHRLVKRSHS</sequence>
<evidence type="ECO:0008006" key="6">
    <source>
        <dbReference type="Google" id="ProtNLM"/>
    </source>
</evidence>
<evidence type="ECO:0000313" key="3">
    <source>
        <dbReference type="EMBL" id="SMS01047.1"/>
    </source>
</evidence>
<keyword evidence="1" id="KW-0472">Membrane</keyword>